<protein>
    <submittedName>
        <fullName evidence="1">1120_t:CDS:1</fullName>
    </submittedName>
</protein>
<accession>A0A9N9GBN6</accession>
<dbReference type="Proteomes" id="UP000789508">
    <property type="component" value="Unassembled WGS sequence"/>
</dbReference>
<proteinExistence type="predicted"/>
<comment type="caution">
    <text evidence="1">The sequence shown here is derived from an EMBL/GenBank/DDBJ whole genome shotgun (WGS) entry which is preliminary data.</text>
</comment>
<evidence type="ECO:0000313" key="2">
    <source>
        <dbReference type="Proteomes" id="UP000789508"/>
    </source>
</evidence>
<dbReference type="EMBL" id="CAJVPS010003542">
    <property type="protein sequence ID" value="CAG8591105.1"/>
    <property type="molecule type" value="Genomic_DNA"/>
</dbReference>
<sequence length="135" mass="15274">MSKLNIRVLCSSSDYSLVKCSKCHEKLNTYQFCSTCDLPAWSSGNKKIDKIIKEAQLEIFLEWVEYEEFSEIELIAEGGFGSVSKAIWSPGYVINFDENQRKLVRAGPSLVALKMIFNSSNANCNTIQEVSKYLL</sequence>
<organism evidence="1 2">
    <name type="scientific">Ambispora leptoticha</name>
    <dbReference type="NCBI Taxonomy" id="144679"/>
    <lineage>
        <taxon>Eukaryota</taxon>
        <taxon>Fungi</taxon>
        <taxon>Fungi incertae sedis</taxon>
        <taxon>Mucoromycota</taxon>
        <taxon>Glomeromycotina</taxon>
        <taxon>Glomeromycetes</taxon>
        <taxon>Archaeosporales</taxon>
        <taxon>Ambisporaceae</taxon>
        <taxon>Ambispora</taxon>
    </lineage>
</organism>
<evidence type="ECO:0000313" key="1">
    <source>
        <dbReference type="EMBL" id="CAG8591105.1"/>
    </source>
</evidence>
<reference evidence="1" key="1">
    <citation type="submission" date="2021-06" db="EMBL/GenBank/DDBJ databases">
        <authorList>
            <person name="Kallberg Y."/>
            <person name="Tangrot J."/>
            <person name="Rosling A."/>
        </authorList>
    </citation>
    <scope>NUCLEOTIDE SEQUENCE</scope>
    <source>
        <strain evidence="1">FL130A</strain>
    </source>
</reference>
<dbReference type="OrthoDB" id="2423050at2759"/>
<dbReference type="Gene3D" id="3.30.200.20">
    <property type="entry name" value="Phosphorylase Kinase, domain 1"/>
    <property type="match status" value="1"/>
</dbReference>
<keyword evidence="2" id="KW-1185">Reference proteome</keyword>
<dbReference type="AlphaFoldDB" id="A0A9N9GBN6"/>
<name>A0A9N9GBN6_9GLOM</name>
<gene>
    <name evidence="1" type="ORF">ALEPTO_LOCUS7708</name>
</gene>